<keyword evidence="3" id="KW-0808">Transferase</keyword>
<dbReference type="Proteomes" id="UP001285921">
    <property type="component" value="Unassembled WGS sequence"/>
</dbReference>
<dbReference type="InterPro" id="IPR028098">
    <property type="entry name" value="Glyco_trans_4-like_N"/>
</dbReference>
<feature type="domain" description="Glycosyl transferase family 1" evidence="1">
    <location>
        <begin position="185"/>
        <end position="351"/>
    </location>
</feature>
<dbReference type="EMBL" id="BTCL01000028">
    <property type="protein sequence ID" value="GMK48353.1"/>
    <property type="molecule type" value="Genomic_DNA"/>
</dbReference>
<dbReference type="PANTHER" id="PTHR12526">
    <property type="entry name" value="GLYCOSYLTRANSFERASE"/>
    <property type="match status" value="1"/>
</dbReference>
<accession>A0ABQ6NUU9</accession>
<dbReference type="Gene3D" id="3.40.50.2000">
    <property type="entry name" value="Glycogen Phosphorylase B"/>
    <property type="match status" value="2"/>
</dbReference>
<keyword evidence="4" id="KW-1185">Reference proteome</keyword>
<protein>
    <submittedName>
        <fullName evidence="3">Glycosyl transferase</fullName>
    </submittedName>
</protein>
<evidence type="ECO:0000313" key="3">
    <source>
        <dbReference type="EMBL" id="GMK48353.1"/>
    </source>
</evidence>
<evidence type="ECO:0000259" key="1">
    <source>
        <dbReference type="Pfam" id="PF00534"/>
    </source>
</evidence>
<evidence type="ECO:0000259" key="2">
    <source>
        <dbReference type="Pfam" id="PF13439"/>
    </source>
</evidence>
<dbReference type="RefSeq" id="WP_317982028.1">
    <property type="nucleotide sequence ID" value="NZ_BTCL01000028.1"/>
</dbReference>
<dbReference type="InterPro" id="IPR001296">
    <property type="entry name" value="Glyco_trans_1"/>
</dbReference>
<proteinExistence type="predicted"/>
<gene>
    <name evidence="3" type="primary">csp2G</name>
    <name evidence="3" type="ORF">PghCCS26_54830</name>
</gene>
<dbReference type="Pfam" id="PF00534">
    <property type="entry name" value="Glycos_transf_1"/>
    <property type="match status" value="1"/>
</dbReference>
<dbReference type="GO" id="GO:0016740">
    <property type="term" value="F:transferase activity"/>
    <property type="evidence" value="ECO:0007669"/>
    <property type="project" value="UniProtKB-KW"/>
</dbReference>
<comment type="caution">
    <text evidence="3">The sequence shown here is derived from an EMBL/GenBank/DDBJ whole genome shotgun (WGS) entry which is preliminary data.</text>
</comment>
<dbReference type="PANTHER" id="PTHR12526:SF627">
    <property type="entry name" value="D-RHAMNOSYLTRANSFERASE WBPZ"/>
    <property type="match status" value="1"/>
</dbReference>
<name>A0ABQ6NUU9_9BACL</name>
<reference evidence="3 4" key="1">
    <citation type="submission" date="2023-05" db="EMBL/GenBank/DDBJ databases">
        <title>Draft genome of Paenibacillus sp. CCS26.</title>
        <authorList>
            <person name="Akita H."/>
            <person name="Shinto Y."/>
            <person name="Kimura Z."/>
        </authorList>
    </citation>
    <scope>NUCLEOTIDE SEQUENCE [LARGE SCALE GENOMIC DNA]</scope>
    <source>
        <strain evidence="3 4">CCS26</strain>
    </source>
</reference>
<sequence>MIKTVLFVNQTGRFGGAERVLFDLLSRMDQKRIKPILVCPVGEMQREAVKLNIAWIEVKEFQAIDTTRKQFKVNDAIRTLKLAQKLNKVIKQTKPSLIYTNSVKSHLLINLTKRKLPTIVRLHDFPGSFKGISKIMLKHSLSNSHYISCVSKSVENDVKGLLMRDSNSLGSQYNGYEIKTNNYVKQHYSKRIVIAGWLLDWKGYDIFVEAMEQIAELIPDWEFIIAGEAAKDVHGSIEYAQQLEFRVKNSRYANRFFMYGGYSSLQEVACCAEHCIFVHASIKPDPLPTVILEASGMELPIVCSNLGGSIEIIENKVGGYVVPPTATMIAEHVLKLVSDAEQRLKVAANARTNCLSFFSMKNYVNNMTELILQQAE</sequence>
<evidence type="ECO:0000313" key="4">
    <source>
        <dbReference type="Proteomes" id="UP001285921"/>
    </source>
</evidence>
<feature type="domain" description="Glycosyltransferase subfamily 4-like N-terminal" evidence="2">
    <location>
        <begin position="14"/>
        <end position="160"/>
    </location>
</feature>
<dbReference type="Pfam" id="PF13439">
    <property type="entry name" value="Glyco_transf_4"/>
    <property type="match status" value="1"/>
</dbReference>
<dbReference type="CDD" id="cd03801">
    <property type="entry name" value="GT4_PimA-like"/>
    <property type="match status" value="1"/>
</dbReference>
<organism evidence="3 4">
    <name type="scientific">Paenibacillus glycanilyticus</name>
    <dbReference type="NCBI Taxonomy" id="126569"/>
    <lineage>
        <taxon>Bacteria</taxon>
        <taxon>Bacillati</taxon>
        <taxon>Bacillota</taxon>
        <taxon>Bacilli</taxon>
        <taxon>Bacillales</taxon>
        <taxon>Paenibacillaceae</taxon>
        <taxon>Paenibacillus</taxon>
    </lineage>
</organism>
<dbReference type="SUPFAM" id="SSF53756">
    <property type="entry name" value="UDP-Glycosyltransferase/glycogen phosphorylase"/>
    <property type="match status" value="1"/>
</dbReference>